<dbReference type="InterPro" id="IPR019169">
    <property type="entry name" value="Transmembrane_26"/>
</dbReference>
<feature type="transmembrane region" description="Helical" evidence="1">
    <location>
        <begin position="78"/>
        <end position="99"/>
    </location>
</feature>
<keyword evidence="1" id="KW-1133">Transmembrane helix</keyword>
<proteinExistence type="predicted"/>
<gene>
    <name evidence="3" type="primary">LOC106812965</name>
</gene>
<name>A0ABM1EJV7_PRICU</name>
<keyword evidence="2" id="KW-1185">Reference proteome</keyword>
<evidence type="ECO:0000256" key="1">
    <source>
        <dbReference type="SAM" id="Phobius"/>
    </source>
</evidence>
<dbReference type="PANTHER" id="PTHR22168:SF8">
    <property type="entry name" value="TRANSMEMBRANE PROTEIN 26"/>
    <property type="match status" value="1"/>
</dbReference>
<feature type="transmembrane region" description="Helical" evidence="1">
    <location>
        <begin position="47"/>
        <end position="66"/>
    </location>
</feature>
<feature type="transmembrane region" description="Helical" evidence="1">
    <location>
        <begin position="16"/>
        <end position="35"/>
    </location>
</feature>
<dbReference type="PANTHER" id="PTHR22168">
    <property type="entry name" value="TMEM26 PROTEIN"/>
    <property type="match status" value="1"/>
</dbReference>
<evidence type="ECO:0000313" key="2">
    <source>
        <dbReference type="Proteomes" id="UP000695022"/>
    </source>
</evidence>
<dbReference type="Pfam" id="PF09772">
    <property type="entry name" value="Tmem26"/>
    <property type="match status" value="1"/>
</dbReference>
<accession>A0ABM1EJV7</accession>
<keyword evidence="1" id="KW-0812">Transmembrane</keyword>
<dbReference type="Proteomes" id="UP000695022">
    <property type="component" value="Unplaced"/>
</dbReference>
<dbReference type="RefSeq" id="XP_014672478.1">
    <property type="nucleotide sequence ID" value="XM_014816992.1"/>
</dbReference>
<reference evidence="3" key="1">
    <citation type="submission" date="2025-08" db="UniProtKB">
        <authorList>
            <consortium name="RefSeq"/>
        </authorList>
    </citation>
    <scope>IDENTIFICATION</scope>
</reference>
<evidence type="ECO:0000313" key="3">
    <source>
        <dbReference type="RefSeq" id="XP_014672478.1"/>
    </source>
</evidence>
<protein>
    <submittedName>
        <fullName evidence="3">Transmembrane protein 26-like</fullName>
    </submittedName>
</protein>
<organism evidence="2 3">
    <name type="scientific">Priapulus caudatus</name>
    <name type="common">Priapulid worm</name>
    <dbReference type="NCBI Taxonomy" id="37621"/>
    <lineage>
        <taxon>Eukaryota</taxon>
        <taxon>Metazoa</taxon>
        <taxon>Ecdysozoa</taxon>
        <taxon>Scalidophora</taxon>
        <taxon>Priapulida</taxon>
        <taxon>Priapulimorpha</taxon>
        <taxon>Priapulimorphida</taxon>
        <taxon>Priapulidae</taxon>
        <taxon>Priapulus</taxon>
    </lineage>
</organism>
<sequence>MKVTLNIPIQLSNDNWVLAIEQLLLFLLIIGRWLLPKGDLTRDELSQLLLVYIGTAADIIEFFEAFKEKTVQTNEMLIIIILSMWSWSLLQFTFVLTAAKGRKPRSGIDNTVLSCRATCCTADVAGVLMNLFFQDVPFLGLRLCLIFKFNVISYMNIFFTSKNTLVIILQVYRLFVLNCEKAKPPKKTERGIRQRPYTSYEMERIPPRQAVPTANPRRYKVHDYSV</sequence>
<feature type="transmembrane region" description="Helical" evidence="1">
    <location>
        <begin position="139"/>
        <end position="159"/>
    </location>
</feature>
<dbReference type="GeneID" id="106812965"/>
<keyword evidence="1" id="KW-0472">Membrane</keyword>